<name>A0A2D0N467_FLAN2</name>
<dbReference type="AlphaFoldDB" id="A0A2D0N467"/>
<evidence type="ECO:0000256" key="1">
    <source>
        <dbReference type="SAM" id="MobiDB-lite"/>
    </source>
</evidence>
<feature type="compositionally biased region" description="Polar residues" evidence="1">
    <location>
        <begin position="1"/>
        <end position="10"/>
    </location>
</feature>
<dbReference type="RefSeq" id="WP_099153365.1">
    <property type="nucleotide sequence ID" value="NZ_PDUD01000033.1"/>
</dbReference>
<proteinExistence type="predicted"/>
<dbReference type="Proteomes" id="UP000223913">
    <property type="component" value="Unassembled WGS sequence"/>
</dbReference>
<evidence type="ECO:0000313" key="3">
    <source>
        <dbReference type="Proteomes" id="UP000223913"/>
    </source>
</evidence>
<comment type="caution">
    <text evidence="2">The sequence shown here is derived from an EMBL/GenBank/DDBJ whole genome shotgun (WGS) entry which is preliminary data.</text>
</comment>
<protein>
    <submittedName>
        <fullName evidence="2">Uncharacterized protein</fullName>
    </submittedName>
</protein>
<accession>A0A2D0N467</accession>
<reference evidence="2 3" key="1">
    <citation type="submission" date="2017-10" db="EMBL/GenBank/DDBJ databases">
        <title>The draft genome sequence of Lewinella nigricans NBRC 102662.</title>
        <authorList>
            <person name="Wang K."/>
        </authorList>
    </citation>
    <scope>NUCLEOTIDE SEQUENCE [LARGE SCALE GENOMIC DNA]</scope>
    <source>
        <strain evidence="2 3">NBRC 102662</strain>
    </source>
</reference>
<keyword evidence="3" id="KW-1185">Reference proteome</keyword>
<evidence type="ECO:0000313" key="2">
    <source>
        <dbReference type="EMBL" id="PHN03237.1"/>
    </source>
</evidence>
<dbReference type="EMBL" id="PDUD01000033">
    <property type="protein sequence ID" value="PHN03237.1"/>
    <property type="molecule type" value="Genomic_DNA"/>
</dbReference>
<organism evidence="2 3">
    <name type="scientific">Flavilitoribacter nigricans (strain ATCC 23147 / DSM 23189 / NBRC 102662 / NCIMB 1420 / SS-2)</name>
    <name type="common">Lewinella nigricans</name>
    <dbReference type="NCBI Taxonomy" id="1122177"/>
    <lineage>
        <taxon>Bacteria</taxon>
        <taxon>Pseudomonadati</taxon>
        <taxon>Bacteroidota</taxon>
        <taxon>Saprospiria</taxon>
        <taxon>Saprospirales</taxon>
        <taxon>Lewinellaceae</taxon>
        <taxon>Flavilitoribacter</taxon>
    </lineage>
</organism>
<sequence>MERFNLNVSRGRNVDQGKEATMPALKQQPRSIHRVFKGLIALCLLALVASSCTKNGDDTECTGCDDVPFEDTPILLESSPEPDTTSIVMDDILIL</sequence>
<feature type="region of interest" description="Disordered" evidence="1">
    <location>
        <begin position="1"/>
        <end position="26"/>
    </location>
</feature>
<gene>
    <name evidence="2" type="ORF">CRP01_27980</name>
</gene>